<dbReference type="SMART" id="SM00564">
    <property type="entry name" value="PQQ"/>
    <property type="match status" value="2"/>
</dbReference>
<comment type="caution">
    <text evidence="3">The sequence shown here is derived from an EMBL/GenBank/DDBJ whole genome shotgun (WGS) entry which is preliminary data.</text>
</comment>
<feature type="compositionally biased region" description="Basic and acidic residues" evidence="1">
    <location>
        <begin position="459"/>
        <end position="481"/>
    </location>
</feature>
<evidence type="ECO:0000313" key="4">
    <source>
        <dbReference type="Proteomes" id="UP001416858"/>
    </source>
</evidence>
<dbReference type="InterPro" id="IPR002372">
    <property type="entry name" value="PQQ_rpt_dom"/>
</dbReference>
<evidence type="ECO:0000313" key="3">
    <source>
        <dbReference type="EMBL" id="GAA5509695.1"/>
    </source>
</evidence>
<gene>
    <name evidence="3" type="primary">bamB_29</name>
    <name evidence="3" type="ORF">Rcae01_05195</name>
</gene>
<feature type="domain" description="Pyrrolo-quinoline quinone repeat" evidence="2">
    <location>
        <begin position="302"/>
        <end position="414"/>
    </location>
</feature>
<proteinExistence type="predicted"/>
<dbReference type="Pfam" id="PF13360">
    <property type="entry name" value="PQQ_2"/>
    <property type="match status" value="1"/>
</dbReference>
<dbReference type="Gene3D" id="2.130.10.10">
    <property type="entry name" value="YVTN repeat-like/Quinoprotein amine dehydrogenase"/>
    <property type="match status" value="1"/>
</dbReference>
<sequence>MMIVGGGAGTSQAADFLTAQQATRLGLVEAWRRQTEVPAGVQSMVDQQIYVHAENPREYVEVVAVKSVPKPSNGGEADAVNEAAKPIENGAAPPKNVLVRIPTDRVDAHGRAIGKSEAERLAKNEIRRLKRRGIEAKMETRMVPRVCLYTLGNDGTLECRDAESGESIWMVRVGVKRLGYKAIGVGESFVSVVNGGNLLRIDATNGELIQQQRTINVPIFGAINAGDFAVIATIQNGIEGYPLYDTSQLPFRERVAGRALALPVKAPGSTRIAWGTDQGFVYCMETSGEPSVMFRLNTDGIVSARIAAASDDRFFFGSEAGQVYGIKGTRTGQVLWSRPYGEPFYNQPIVAGDQLLIRSTYGSLYSLGLDDGISTWQDAASNIDELVGTIGDKLYVTTLSGAFAVLDLETGKQVESFPGIRPQRLLRNSKTDRLYLIGKTGAVQCLRSIDADLPIISEGHGEAKKGEEKEEKKEEEKKPAESNDFGAPPASDPFAAPGADPFAAPGADPFAAPGGGEDPFGADPFGGM</sequence>
<feature type="compositionally biased region" description="Gly residues" evidence="1">
    <location>
        <begin position="513"/>
        <end position="528"/>
    </location>
</feature>
<feature type="compositionally biased region" description="Low complexity" evidence="1">
    <location>
        <begin position="484"/>
        <end position="512"/>
    </location>
</feature>
<reference evidence="3 4" key="1">
    <citation type="submission" date="2024-02" db="EMBL/GenBank/DDBJ databases">
        <title>Rhodopirellula caenicola NBRC 110016.</title>
        <authorList>
            <person name="Ichikawa N."/>
            <person name="Katano-Makiyama Y."/>
            <person name="Hidaka K."/>
        </authorList>
    </citation>
    <scope>NUCLEOTIDE SEQUENCE [LARGE SCALE GENOMIC DNA]</scope>
    <source>
        <strain evidence="3 4">NBRC 110016</strain>
    </source>
</reference>
<dbReference type="EMBL" id="BAABRO010000015">
    <property type="protein sequence ID" value="GAA5509695.1"/>
    <property type="molecule type" value="Genomic_DNA"/>
</dbReference>
<feature type="region of interest" description="Disordered" evidence="1">
    <location>
        <begin position="458"/>
        <end position="528"/>
    </location>
</feature>
<dbReference type="InterPro" id="IPR018391">
    <property type="entry name" value="PQQ_b-propeller_rpt"/>
</dbReference>
<organism evidence="3 4">
    <name type="scientific">Novipirellula caenicola</name>
    <dbReference type="NCBI Taxonomy" id="1536901"/>
    <lineage>
        <taxon>Bacteria</taxon>
        <taxon>Pseudomonadati</taxon>
        <taxon>Planctomycetota</taxon>
        <taxon>Planctomycetia</taxon>
        <taxon>Pirellulales</taxon>
        <taxon>Pirellulaceae</taxon>
        <taxon>Novipirellula</taxon>
    </lineage>
</organism>
<dbReference type="PANTHER" id="PTHR34512">
    <property type="entry name" value="CELL SURFACE PROTEIN"/>
    <property type="match status" value="1"/>
</dbReference>
<evidence type="ECO:0000256" key="1">
    <source>
        <dbReference type="SAM" id="MobiDB-lite"/>
    </source>
</evidence>
<dbReference type="InterPro" id="IPR015943">
    <property type="entry name" value="WD40/YVTN_repeat-like_dom_sf"/>
</dbReference>
<dbReference type="PANTHER" id="PTHR34512:SF30">
    <property type="entry name" value="OUTER MEMBRANE PROTEIN ASSEMBLY FACTOR BAMB"/>
    <property type="match status" value="1"/>
</dbReference>
<dbReference type="RefSeq" id="WP_345686970.1">
    <property type="nucleotide sequence ID" value="NZ_BAABRO010000015.1"/>
</dbReference>
<dbReference type="SUPFAM" id="SSF50998">
    <property type="entry name" value="Quinoprotein alcohol dehydrogenase-like"/>
    <property type="match status" value="1"/>
</dbReference>
<name>A0ABP9VYN4_9BACT</name>
<keyword evidence="4" id="KW-1185">Reference proteome</keyword>
<dbReference type="InterPro" id="IPR011047">
    <property type="entry name" value="Quinoprotein_ADH-like_sf"/>
</dbReference>
<dbReference type="Proteomes" id="UP001416858">
    <property type="component" value="Unassembled WGS sequence"/>
</dbReference>
<accession>A0ABP9VYN4</accession>
<protein>
    <submittedName>
        <fullName evidence="3">Outer membrane protein assembly factor BamB</fullName>
    </submittedName>
</protein>
<evidence type="ECO:0000259" key="2">
    <source>
        <dbReference type="Pfam" id="PF13360"/>
    </source>
</evidence>